<keyword evidence="2" id="KW-1133">Transmembrane helix</keyword>
<dbReference type="AlphaFoldDB" id="A0A6S6YTY1"/>
<dbReference type="Proteomes" id="UP000515733">
    <property type="component" value="Chromosome"/>
</dbReference>
<dbReference type="KEGG" id="doe:DENOEST_3758"/>
<evidence type="ECO:0000256" key="2">
    <source>
        <dbReference type="SAM" id="Phobius"/>
    </source>
</evidence>
<proteinExistence type="predicted"/>
<keyword evidence="2" id="KW-0812">Transmembrane</keyword>
<evidence type="ECO:0000256" key="1">
    <source>
        <dbReference type="SAM" id="MobiDB-lite"/>
    </source>
</evidence>
<sequence length="185" mass="19625">MHTISVRRSMLYPKAKGRKAPAPARRTNNEDKIVTRLAPPLPSVVKTPAPAPLQAPWWKMAWIPLLILLLLFLCLQLATGLGDSLRRDTPSTENSRSGNVRVDRQTGRAPATEESFLATPYGRSPSTSGTALATRTSALANRTSAKPGKGTANCVLKSGSGGGTAKATLNLNACLEESLAARRPG</sequence>
<reference evidence="3 4" key="1">
    <citation type="submission" date="2020-03" db="EMBL/GenBank/DDBJ databases">
        <authorList>
            <consortium name="Genoscope - CEA"/>
            <person name="William W."/>
        </authorList>
    </citation>
    <scope>NUCLEOTIDE SEQUENCE [LARGE SCALE GENOMIC DNA]</scope>
    <source>
        <strain evidence="4">DSM 16959</strain>
    </source>
</reference>
<evidence type="ECO:0000313" key="3">
    <source>
        <dbReference type="EMBL" id="CAB1370912.1"/>
    </source>
</evidence>
<evidence type="ECO:0000313" key="4">
    <source>
        <dbReference type="Proteomes" id="UP000515733"/>
    </source>
</evidence>
<keyword evidence="2" id="KW-0472">Membrane</keyword>
<gene>
    <name evidence="3" type="ORF">DENOEST_3758</name>
</gene>
<accession>A0A6S6YTY1</accession>
<keyword evidence="4" id="KW-1185">Reference proteome</keyword>
<name>A0A6S6YTY1_9PROT</name>
<protein>
    <submittedName>
        <fullName evidence="3">Uncharacterized protein</fullName>
    </submittedName>
</protein>
<dbReference type="EMBL" id="LR778301">
    <property type="protein sequence ID" value="CAB1370912.1"/>
    <property type="molecule type" value="Genomic_DNA"/>
</dbReference>
<organism evidence="3 4">
    <name type="scientific">Denitratisoma oestradiolicum</name>
    <dbReference type="NCBI Taxonomy" id="311182"/>
    <lineage>
        <taxon>Bacteria</taxon>
        <taxon>Pseudomonadati</taxon>
        <taxon>Pseudomonadota</taxon>
        <taxon>Betaproteobacteria</taxon>
        <taxon>Nitrosomonadales</taxon>
        <taxon>Sterolibacteriaceae</taxon>
        <taxon>Denitratisoma</taxon>
    </lineage>
</organism>
<feature type="region of interest" description="Disordered" evidence="1">
    <location>
        <begin position="84"/>
        <end position="131"/>
    </location>
</feature>
<feature type="transmembrane region" description="Helical" evidence="2">
    <location>
        <begin position="61"/>
        <end position="81"/>
    </location>
</feature>